<dbReference type="Pfam" id="PF22293">
    <property type="entry name" value="ANXE1_4th"/>
    <property type="match status" value="1"/>
</dbReference>
<dbReference type="SMART" id="SM00335">
    <property type="entry name" value="ANX"/>
    <property type="match status" value="1"/>
</dbReference>
<evidence type="ECO:0000313" key="6">
    <source>
        <dbReference type="Proteomes" id="UP000315496"/>
    </source>
</evidence>
<dbReference type="Gene3D" id="1.10.220.10">
    <property type="entry name" value="Annexin"/>
    <property type="match status" value="3"/>
</dbReference>
<name>A0A142C643_GIAMU</name>
<protein>
    <submittedName>
        <fullName evidence="4">Alpha-14 giardin</fullName>
    </submittedName>
</protein>
<dbReference type="GO" id="GO:0005886">
    <property type="term" value="C:plasma membrane"/>
    <property type="evidence" value="ECO:0007669"/>
    <property type="project" value="TreeGrafter"/>
</dbReference>
<reference evidence="4" key="1">
    <citation type="submission" date="2015-12" db="EMBL/GenBank/DDBJ databases">
        <title>Comparative cell biology and evolution of annexins in diplomonads.</title>
        <authorList>
            <person name="Einarsson E."/>
            <person name="Astvaldsson A."/>
            <person name="Hultenby K."/>
            <person name="Andersson J.O."/>
            <person name="Svard S.G."/>
            <person name="Jerlstrom-Hultqvist J."/>
        </authorList>
    </citation>
    <scope>NUCLEOTIDE SEQUENCE</scope>
</reference>
<dbReference type="GO" id="GO:0005737">
    <property type="term" value="C:cytoplasm"/>
    <property type="evidence" value="ECO:0007669"/>
    <property type="project" value="TreeGrafter"/>
</dbReference>
<dbReference type="EMBL" id="KU341413">
    <property type="protein sequence ID" value="AMP46294.1"/>
    <property type="molecule type" value="Genomic_DNA"/>
</dbReference>
<dbReference type="PROSITE" id="PS51897">
    <property type="entry name" value="ANNEXIN_2"/>
    <property type="match status" value="3"/>
</dbReference>
<dbReference type="OrthoDB" id="37886at2759"/>
<proteinExistence type="inferred from homology"/>
<dbReference type="Pfam" id="PF00191">
    <property type="entry name" value="Annexin"/>
    <property type="match status" value="1"/>
</dbReference>
<evidence type="ECO:0000313" key="4">
    <source>
        <dbReference type="EMBL" id="AMP46294.1"/>
    </source>
</evidence>
<dbReference type="GO" id="GO:0005544">
    <property type="term" value="F:calcium-dependent phospholipid binding"/>
    <property type="evidence" value="ECO:0007669"/>
    <property type="project" value="InterPro"/>
</dbReference>
<comment type="similarity">
    <text evidence="1">Belongs to the annexin family.</text>
</comment>
<evidence type="ECO:0000256" key="1">
    <source>
        <dbReference type="ARBA" id="ARBA00007831"/>
    </source>
</evidence>
<evidence type="ECO:0000256" key="3">
    <source>
        <dbReference type="ARBA" id="ARBA00023216"/>
    </source>
</evidence>
<dbReference type="InterPro" id="IPR018502">
    <property type="entry name" value="Annexin_repeat"/>
</dbReference>
<dbReference type="PANTHER" id="PTHR10502:SF102">
    <property type="entry name" value="ANNEXIN B11"/>
    <property type="match status" value="1"/>
</dbReference>
<evidence type="ECO:0000313" key="5">
    <source>
        <dbReference type="EMBL" id="TNJ29863.1"/>
    </source>
</evidence>
<reference evidence="5 6" key="2">
    <citation type="submission" date="2019-05" db="EMBL/GenBank/DDBJ databases">
        <title>The compact genome of Giardia muris reveals important steps in the evolution of intestinal protozoan parasites.</title>
        <authorList>
            <person name="Xu F."/>
            <person name="Jimenez-Gonzalez A."/>
            <person name="Einarsson E."/>
            <person name="Astvaldsson A."/>
            <person name="Peirasmaki D."/>
            <person name="Eckmann L."/>
            <person name="Andersson J.O."/>
            <person name="Svard S.G."/>
            <person name="Jerlstrom-Hultqvist J."/>
        </authorList>
    </citation>
    <scope>NUCLEOTIDE SEQUENCE [LARGE SCALE GENOMIC DNA]</scope>
    <source>
        <strain evidence="5 6">Roberts-Thomson</strain>
    </source>
</reference>
<dbReference type="AlphaFoldDB" id="A0A142C643"/>
<keyword evidence="6" id="KW-1185">Reference proteome</keyword>
<gene>
    <name evidence="5" type="ORF">GMRT_10288</name>
</gene>
<dbReference type="PANTHER" id="PTHR10502">
    <property type="entry name" value="ANNEXIN"/>
    <property type="match status" value="1"/>
</dbReference>
<evidence type="ECO:0000256" key="2">
    <source>
        <dbReference type="ARBA" id="ARBA00022737"/>
    </source>
</evidence>
<keyword evidence="3" id="KW-0041">Annexin</keyword>
<dbReference type="SUPFAM" id="SSF47874">
    <property type="entry name" value="Annexin"/>
    <property type="match status" value="1"/>
</dbReference>
<dbReference type="InterPro" id="IPR037104">
    <property type="entry name" value="Annexin_sf"/>
</dbReference>
<organism evidence="4">
    <name type="scientific">Giardia muris</name>
    <dbReference type="NCBI Taxonomy" id="5742"/>
    <lineage>
        <taxon>Eukaryota</taxon>
        <taxon>Metamonada</taxon>
        <taxon>Diplomonadida</taxon>
        <taxon>Hexamitidae</taxon>
        <taxon>Giardiinae</taxon>
        <taxon>Giardia</taxon>
    </lineage>
</organism>
<accession>A0A142C643</accession>
<sequence length="331" mass="37142">MLDLATNLEALFKDPEQHEQIASVVRVTSAKELRGAIRGLQALTGIPFESFVASTVRTDLGPLYTFVFKPRPVLICELLRAATKGAGTDEKALVDVLLTIEASEVREIRRVYQQLYQRQLANDIAADVGNKYMWAKLVNAVVGGTRHPHTPDTLAQDLEDVHAAIETKGVKKAEVDTWIRIFSTYTRADFRELHRRYEATHGKSLRCGVEDEFQGLDEYAFKLAHDFLYDPCCAAAFALNVALGGSKVDVARINRITALHFRECKGTKYYYKKVYGEAFDTRCDEALKAPYQTAVKMLWEPYFGEASGIDVPTTLELKRPTDADVPMTLEL</sequence>
<keyword evidence="2" id="KW-0677">Repeat</keyword>
<dbReference type="Proteomes" id="UP000315496">
    <property type="component" value="Chromosome 1"/>
</dbReference>
<dbReference type="GO" id="GO:0005509">
    <property type="term" value="F:calcium ion binding"/>
    <property type="evidence" value="ECO:0007669"/>
    <property type="project" value="InterPro"/>
</dbReference>
<dbReference type="EMBL" id="VDLU01000001">
    <property type="protein sequence ID" value="TNJ29863.1"/>
    <property type="molecule type" value="Genomic_DNA"/>
</dbReference>
<dbReference type="InterPro" id="IPR001464">
    <property type="entry name" value="Annexin"/>
</dbReference>
<dbReference type="PRINTS" id="PR00196">
    <property type="entry name" value="ANNEXIN"/>
</dbReference>
<dbReference type="GO" id="GO:0001786">
    <property type="term" value="F:phosphatidylserine binding"/>
    <property type="evidence" value="ECO:0007669"/>
    <property type="project" value="TreeGrafter"/>
</dbReference>
<dbReference type="VEuPathDB" id="GiardiaDB:GMRT_10288"/>